<feature type="non-terminal residue" evidence="1">
    <location>
        <position position="65"/>
    </location>
</feature>
<evidence type="ECO:0000313" key="2">
    <source>
        <dbReference type="Proteomes" id="UP000326950"/>
    </source>
</evidence>
<gene>
    <name evidence="1" type="ORF">BDV40DRAFT_251175</name>
</gene>
<protein>
    <submittedName>
        <fullName evidence="1">Uncharacterized protein</fullName>
    </submittedName>
</protein>
<name>A0A5N6VC70_ASPTM</name>
<sequence length="65" mass="6969">MREKASGPKHISCDDLFANELKAIVAKFEAPVAYAFAYGSGVFPQSAKSSCLSPIMHVDPPPQCN</sequence>
<dbReference type="UniPathway" id="UPA00557">
    <property type="reaction ID" value="UER00614"/>
</dbReference>
<dbReference type="AlphaFoldDB" id="A0A5N6VC70"/>
<reference evidence="1 2" key="1">
    <citation type="submission" date="2019-04" db="EMBL/GenBank/DDBJ databases">
        <title>Friends and foes A comparative genomics study of 23 Aspergillus species from section Flavi.</title>
        <authorList>
            <consortium name="DOE Joint Genome Institute"/>
            <person name="Kjaerbolling I."/>
            <person name="Vesth T."/>
            <person name="Frisvad J.C."/>
            <person name="Nybo J.L."/>
            <person name="Theobald S."/>
            <person name="Kildgaard S."/>
            <person name="Isbrandt T."/>
            <person name="Kuo A."/>
            <person name="Sato A."/>
            <person name="Lyhne E.K."/>
            <person name="Kogle M.E."/>
            <person name="Wiebenga A."/>
            <person name="Kun R.S."/>
            <person name="Lubbers R.J."/>
            <person name="Makela M.R."/>
            <person name="Barry K."/>
            <person name="Chovatia M."/>
            <person name="Clum A."/>
            <person name="Daum C."/>
            <person name="Haridas S."/>
            <person name="He G."/>
            <person name="LaButti K."/>
            <person name="Lipzen A."/>
            <person name="Mondo S."/>
            <person name="Riley R."/>
            <person name="Salamov A."/>
            <person name="Simmons B.A."/>
            <person name="Magnuson J.K."/>
            <person name="Henrissat B."/>
            <person name="Mortensen U.H."/>
            <person name="Larsen T.O."/>
            <person name="Devries R.P."/>
            <person name="Grigoriev I.V."/>
            <person name="Machida M."/>
            <person name="Baker S.E."/>
            <person name="Andersen M.R."/>
        </authorList>
    </citation>
    <scope>NUCLEOTIDE SEQUENCE [LARGE SCALE GENOMIC DNA]</scope>
    <source>
        <strain evidence="1 2">CBS 117626</strain>
    </source>
</reference>
<dbReference type="GO" id="GO:0016024">
    <property type="term" value="P:CDP-diacylglycerol biosynthetic process"/>
    <property type="evidence" value="ECO:0007669"/>
    <property type="project" value="UniProtKB-UniPathway"/>
</dbReference>
<evidence type="ECO:0000313" key="1">
    <source>
        <dbReference type="EMBL" id="KAE8168625.1"/>
    </source>
</evidence>
<dbReference type="EMBL" id="ML738585">
    <property type="protein sequence ID" value="KAE8168625.1"/>
    <property type="molecule type" value="Genomic_DNA"/>
</dbReference>
<keyword evidence="2" id="KW-1185">Reference proteome</keyword>
<accession>A0A5N6VC70</accession>
<dbReference type="Proteomes" id="UP000326950">
    <property type="component" value="Unassembled WGS sequence"/>
</dbReference>
<dbReference type="GO" id="GO:0004605">
    <property type="term" value="F:phosphatidate cytidylyltransferase activity"/>
    <property type="evidence" value="ECO:0007669"/>
    <property type="project" value="InterPro"/>
</dbReference>
<proteinExistence type="predicted"/>
<organism evidence="1 2">
    <name type="scientific">Aspergillus tamarii</name>
    <dbReference type="NCBI Taxonomy" id="41984"/>
    <lineage>
        <taxon>Eukaryota</taxon>
        <taxon>Fungi</taxon>
        <taxon>Dikarya</taxon>
        <taxon>Ascomycota</taxon>
        <taxon>Pezizomycotina</taxon>
        <taxon>Eurotiomycetes</taxon>
        <taxon>Eurotiomycetidae</taxon>
        <taxon>Eurotiales</taxon>
        <taxon>Aspergillaceae</taxon>
        <taxon>Aspergillus</taxon>
        <taxon>Aspergillus subgen. Circumdati</taxon>
    </lineage>
</organism>
<dbReference type="GO" id="GO:0032049">
    <property type="term" value="P:cardiolipin biosynthetic process"/>
    <property type="evidence" value="ECO:0007669"/>
    <property type="project" value="InterPro"/>
</dbReference>
<dbReference type="Pfam" id="PF09139">
    <property type="entry name" value="Tam41_Mmp37"/>
    <property type="match status" value="1"/>
</dbReference>
<dbReference type="InterPro" id="IPR015222">
    <property type="entry name" value="Tam41"/>
</dbReference>